<evidence type="ECO:0000256" key="1">
    <source>
        <dbReference type="SAM" id="MobiDB-lite"/>
    </source>
</evidence>
<gene>
    <name evidence="2" type="ORF">FNH13_08120</name>
</gene>
<evidence type="ECO:0008006" key="4">
    <source>
        <dbReference type="Google" id="ProtNLM"/>
    </source>
</evidence>
<evidence type="ECO:0000313" key="2">
    <source>
        <dbReference type="EMBL" id="QDO88314.1"/>
    </source>
</evidence>
<evidence type="ECO:0000313" key="3">
    <source>
        <dbReference type="Proteomes" id="UP000315395"/>
    </source>
</evidence>
<dbReference type="AlphaFoldDB" id="A0A516G9V6"/>
<protein>
    <recommendedName>
        <fullName evidence="4">DUF1963 domain-containing protein</fullName>
    </recommendedName>
</protein>
<reference evidence="2 3" key="1">
    <citation type="submission" date="2019-07" db="EMBL/GenBank/DDBJ databases">
        <title>complete genome sequencing of Ornithinimicrobium sp. H23M54.</title>
        <authorList>
            <person name="Bae J.-W."/>
            <person name="Lee S.-Y."/>
        </authorList>
    </citation>
    <scope>NUCLEOTIDE SEQUENCE [LARGE SCALE GENOMIC DNA]</scope>
    <source>
        <strain evidence="2 3">H23M54</strain>
    </source>
</reference>
<feature type="region of interest" description="Disordered" evidence="1">
    <location>
        <begin position="210"/>
        <end position="233"/>
    </location>
</feature>
<keyword evidence="3" id="KW-1185">Reference proteome</keyword>
<organism evidence="2 3">
    <name type="scientific">Ornithinimicrobium ciconiae</name>
    <dbReference type="NCBI Taxonomy" id="2594265"/>
    <lineage>
        <taxon>Bacteria</taxon>
        <taxon>Bacillati</taxon>
        <taxon>Actinomycetota</taxon>
        <taxon>Actinomycetes</taxon>
        <taxon>Micrococcales</taxon>
        <taxon>Ornithinimicrobiaceae</taxon>
        <taxon>Ornithinimicrobium</taxon>
    </lineage>
</organism>
<accession>A0A516G9V6</accession>
<proteinExistence type="predicted"/>
<dbReference type="KEGG" id="orz:FNH13_08120"/>
<dbReference type="OrthoDB" id="5351532at2"/>
<sequence>MVERDWGQASWLRLVEDPRRALDVLLDALRDGTELWVSITVAALDLVPDEDLPQLVEAVIARLPAELASDLGILLGLQVPELMREHAEAMRAADPYFELGSESRAGERSLVLLPAHHLVLPEEAVTARALYAVSLPTRTPTWAPRGEPVGTAAIGGEAPGECATCGGPLHVLLELSALPALGEVELPSLLVTCGRFDCLWGEQFFEHRDAGPPRSLARAPRVEAGSGDPWSSMPTHPLPSALPVMKVAVHRTPARWQFQDWAQANDMQNLNRLGGEGTWIQGARHPECPGCGLTMPLLAQFDGATPFVEGPGWGAFTEGILYCYWCVDCRVSATATQQT</sequence>
<dbReference type="EMBL" id="CP041616">
    <property type="protein sequence ID" value="QDO88314.1"/>
    <property type="molecule type" value="Genomic_DNA"/>
</dbReference>
<name>A0A516G9V6_9MICO</name>
<dbReference type="Proteomes" id="UP000315395">
    <property type="component" value="Chromosome"/>
</dbReference>
<dbReference type="RefSeq" id="WP_143782989.1">
    <property type="nucleotide sequence ID" value="NZ_CP041616.1"/>
</dbReference>